<evidence type="ECO:0000256" key="1">
    <source>
        <dbReference type="ARBA" id="ARBA00022679"/>
    </source>
</evidence>
<evidence type="ECO:0000313" key="3">
    <source>
        <dbReference type="EMBL" id="MBA4502709.1"/>
    </source>
</evidence>
<dbReference type="CDD" id="cd02440">
    <property type="entry name" value="AdoMet_MTases"/>
    <property type="match status" value="1"/>
</dbReference>
<comment type="caution">
    <text evidence="3">The sequence shown here is derived from an EMBL/GenBank/DDBJ whole genome shotgun (WGS) entry which is preliminary data.</text>
</comment>
<keyword evidence="1 3" id="KW-0808">Transferase</keyword>
<keyword evidence="4" id="KW-1185">Reference proteome</keyword>
<dbReference type="Proteomes" id="UP000538931">
    <property type="component" value="Unassembled WGS sequence"/>
</dbReference>
<dbReference type="GO" id="GO:0008757">
    <property type="term" value="F:S-adenosylmethionine-dependent methyltransferase activity"/>
    <property type="evidence" value="ECO:0007669"/>
    <property type="project" value="InterPro"/>
</dbReference>
<organism evidence="3 4">
    <name type="scientific">Marinobacterium marinum</name>
    <dbReference type="NCBI Taxonomy" id="2756129"/>
    <lineage>
        <taxon>Bacteria</taxon>
        <taxon>Pseudomonadati</taxon>
        <taxon>Pseudomonadota</taxon>
        <taxon>Gammaproteobacteria</taxon>
        <taxon>Oceanospirillales</taxon>
        <taxon>Oceanospirillaceae</taxon>
        <taxon>Marinobacterium</taxon>
    </lineage>
</organism>
<gene>
    <name evidence="3" type="ORF">H1S06_10070</name>
</gene>
<proteinExistence type="predicted"/>
<dbReference type="RefSeq" id="WP_181739767.1">
    <property type="nucleotide sequence ID" value="NZ_JACEMT010000049.1"/>
</dbReference>
<dbReference type="InterPro" id="IPR013216">
    <property type="entry name" value="Methyltransf_11"/>
</dbReference>
<dbReference type="EMBL" id="JACEMT010000049">
    <property type="protein sequence ID" value="MBA4502709.1"/>
    <property type="molecule type" value="Genomic_DNA"/>
</dbReference>
<dbReference type="Pfam" id="PF08241">
    <property type="entry name" value="Methyltransf_11"/>
    <property type="match status" value="1"/>
</dbReference>
<dbReference type="InterPro" id="IPR029063">
    <property type="entry name" value="SAM-dependent_MTases_sf"/>
</dbReference>
<dbReference type="GO" id="GO:0032259">
    <property type="term" value="P:methylation"/>
    <property type="evidence" value="ECO:0007669"/>
    <property type="project" value="UniProtKB-KW"/>
</dbReference>
<dbReference type="InterPro" id="IPR050447">
    <property type="entry name" value="Erg6_SMT_methyltransf"/>
</dbReference>
<dbReference type="SUPFAM" id="SSF53335">
    <property type="entry name" value="S-adenosyl-L-methionine-dependent methyltransferases"/>
    <property type="match status" value="1"/>
</dbReference>
<dbReference type="PANTHER" id="PTHR44068">
    <property type="entry name" value="ZGC:194242"/>
    <property type="match status" value="1"/>
</dbReference>
<keyword evidence="3" id="KW-0489">Methyltransferase</keyword>
<reference evidence="3 4" key="1">
    <citation type="submission" date="2020-07" db="EMBL/GenBank/DDBJ databases">
        <title>Bacterium isolated from marien macroalgae.</title>
        <authorList>
            <person name="Zhu K."/>
            <person name="Lu D."/>
            <person name="Du Z."/>
        </authorList>
    </citation>
    <scope>NUCLEOTIDE SEQUENCE [LARGE SCALE GENOMIC DNA]</scope>
    <source>
        <strain evidence="3 4">3-1745</strain>
    </source>
</reference>
<name>A0A7W2ACP0_9GAMM</name>
<feature type="domain" description="Methyltransferase type 11" evidence="2">
    <location>
        <begin position="63"/>
        <end position="160"/>
    </location>
</feature>
<dbReference type="AlphaFoldDB" id="A0A7W2ACP0"/>
<protein>
    <submittedName>
        <fullName evidence="3">Class I SAM-dependent methyltransferase</fullName>
    </submittedName>
</protein>
<evidence type="ECO:0000313" key="4">
    <source>
        <dbReference type="Proteomes" id="UP000538931"/>
    </source>
</evidence>
<accession>A0A7W2ACP0</accession>
<evidence type="ECO:0000259" key="2">
    <source>
        <dbReference type="Pfam" id="PF08241"/>
    </source>
</evidence>
<dbReference type="Gene3D" id="3.40.50.150">
    <property type="entry name" value="Vaccinia Virus protein VP39"/>
    <property type="match status" value="1"/>
</dbReference>
<dbReference type="PANTHER" id="PTHR44068:SF11">
    <property type="entry name" value="GERANYL DIPHOSPHATE 2-C-METHYLTRANSFERASE"/>
    <property type="match status" value="1"/>
</dbReference>
<sequence>MTIDLHYQQQLDTPSLLEQVRTCYPSGADLYQLAPLDQLHIGGIKASERLLRHLDHAHHQYVLDVGSGAGGLMRQASARGVNMIGLDITHDLNRLNKGLNRLYSEPVDNPILTGDAHHLPFSRHSLDLILFQHSFLNMPDALQVLRECHRVLKPDGQLIMHEVVLGSHADAMRFPVPWADDPQHSHLLSKQALVRLLQEAGFSSVQTDDWSDEAQAWRRRQHAKETAGAPAQAPLSPAMILGNRFRTMGSNVMLNLEADAIRVLEVLATPVS</sequence>